<evidence type="ECO:0000256" key="1">
    <source>
        <dbReference type="SAM" id="MobiDB-lite"/>
    </source>
</evidence>
<proteinExistence type="predicted"/>
<dbReference type="EMBL" id="JAQQWK010000012">
    <property type="protein sequence ID" value="KAK8022738.1"/>
    <property type="molecule type" value="Genomic_DNA"/>
</dbReference>
<comment type="caution">
    <text evidence="2">The sequence shown here is derived from an EMBL/GenBank/DDBJ whole genome shotgun (WGS) entry which is preliminary data.</text>
</comment>
<evidence type="ECO:0000313" key="2">
    <source>
        <dbReference type="EMBL" id="KAK8022738.1"/>
    </source>
</evidence>
<reference evidence="2 3" key="1">
    <citation type="submission" date="2023-01" db="EMBL/GenBank/DDBJ databases">
        <title>Analysis of 21 Apiospora genomes using comparative genomics revels a genus with tremendous synthesis potential of carbohydrate active enzymes and secondary metabolites.</title>
        <authorList>
            <person name="Sorensen T."/>
        </authorList>
    </citation>
    <scope>NUCLEOTIDE SEQUENCE [LARGE SCALE GENOMIC DNA]</scope>
    <source>
        <strain evidence="2 3">CBS 33761</strain>
    </source>
</reference>
<name>A0ABR1RY04_9PEZI</name>
<sequence length="306" mass="34434">MYALTPNTPKPPYLKRSSSSRDLEISFCLAICAIRIVGWLPTGQSIIINDDGTRTWPQGRLAFVPRALRRLLTTFESNWGARDSTAPDSLPQSMALLTCAVVARTKLQSFPDPDSAPPRPRDFSFALQEQDQSSADIPTNGPSRTQRAQSIPLPEVALASNGELYSISPFTAGSWNLWYKARTRAMMDEIESSEWQGCYTYGLEAQSRVDPPMEQIRFQKSLKSGSQVDICAVGCVDSVGPFRLDGHLDLETCNISLRKRYIGHHHFDWRGAVTPLGISGYYFSGTRERDPLGFFWLWKREWKEGF</sequence>
<dbReference type="Proteomes" id="UP001444661">
    <property type="component" value="Unassembled WGS sequence"/>
</dbReference>
<feature type="region of interest" description="Disordered" evidence="1">
    <location>
        <begin position="129"/>
        <end position="151"/>
    </location>
</feature>
<feature type="compositionally biased region" description="Polar residues" evidence="1">
    <location>
        <begin position="129"/>
        <end position="149"/>
    </location>
</feature>
<keyword evidence="3" id="KW-1185">Reference proteome</keyword>
<protein>
    <submittedName>
        <fullName evidence="2">Uncharacterized protein</fullName>
    </submittedName>
</protein>
<gene>
    <name evidence="2" type="ORF">PG993_013505</name>
</gene>
<evidence type="ECO:0000313" key="3">
    <source>
        <dbReference type="Proteomes" id="UP001444661"/>
    </source>
</evidence>
<accession>A0ABR1RY04</accession>
<organism evidence="2 3">
    <name type="scientific">Apiospora rasikravindrae</name>
    <dbReference type="NCBI Taxonomy" id="990691"/>
    <lineage>
        <taxon>Eukaryota</taxon>
        <taxon>Fungi</taxon>
        <taxon>Dikarya</taxon>
        <taxon>Ascomycota</taxon>
        <taxon>Pezizomycotina</taxon>
        <taxon>Sordariomycetes</taxon>
        <taxon>Xylariomycetidae</taxon>
        <taxon>Amphisphaeriales</taxon>
        <taxon>Apiosporaceae</taxon>
        <taxon>Apiospora</taxon>
    </lineage>
</organism>